<accession>A0A167AMX9</accession>
<reference evidence="3 4" key="1">
    <citation type="journal article" date="2016" name="Genome Biol. Evol.">
        <title>Divergent and convergent evolution of fungal pathogenicity.</title>
        <authorList>
            <person name="Shang Y."/>
            <person name="Xiao G."/>
            <person name="Zheng P."/>
            <person name="Cen K."/>
            <person name="Zhan S."/>
            <person name="Wang C."/>
        </authorList>
    </citation>
    <scope>NUCLEOTIDE SEQUENCE [LARGE SCALE GENOMIC DNA]</scope>
    <source>
        <strain evidence="3 4">RCEF 4871</strain>
    </source>
</reference>
<keyword evidence="4" id="KW-1185">Reference proteome</keyword>
<feature type="domain" description="Apple" evidence="2">
    <location>
        <begin position="267"/>
        <end position="345"/>
    </location>
</feature>
<dbReference type="SMART" id="SM00473">
    <property type="entry name" value="PAN_AP"/>
    <property type="match status" value="3"/>
</dbReference>
<feature type="chain" id="PRO_5007883728" evidence="1">
    <location>
        <begin position="25"/>
        <end position="620"/>
    </location>
</feature>
<feature type="domain" description="Apple" evidence="2">
    <location>
        <begin position="448"/>
        <end position="519"/>
    </location>
</feature>
<dbReference type="Proteomes" id="UP000243498">
    <property type="component" value="Unassembled WGS sequence"/>
</dbReference>
<dbReference type="STRING" id="1081105.A0A167AMX9"/>
<evidence type="ECO:0000256" key="1">
    <source>
        <dbReference type="SAM" id="SignalP"/>
    </source>
</evidence>
<proteinExistence type="predicted"/>
<sequence>MASKIKKSLFLALTTTCFTDTAWCEANNGAASQQRLSATALQCGKSGWGSTTYYRSYLLMPLAKCRETCVADRQCQAYSDDQRGQTGNCYLYSTSVEKTPTVSYPQWAMYDRACVQPNCGVPGWGSTHYKIFGSMPLAKCKETCFADTQCQSYSDNIRGQTGDCYLYKTAVKDTVFSSYTDWAMYDRDCGRVPVRCGVAGWGSTTYYNAITGMPLGKCKETCLSDPLCQSYSDDMKGQAGNCYLYSTPVKDTPTSRYLSWGMYDRMCGVEEPQCGVPGWGSATYYKLHSGMTLEKCKEACLADQTCESYSDDSRGQTGSCYLYTTPVKDTPMVNSPNWSMYDRKCGSEEPKPNPEPQCAVPGWGSTTYYKAFIGMPLTKCNETCVADPECHSYSDDMRGKTGSCYLYKTTVKDTPFGPFPNWGMYDRECVATPTPPLPPPQRPGKPRCAVPGWDGKTYYRLIPGMPLEKCKETCRADSQCRAFSNDMAGHTGNCYLYKSAVADISFIPYPTWGMYDRDCGHPSEDELRCSVPGWGYKTYYKVHGDTNITKCRDACLTNSECKSYSDNVRGPSGTCYLYTTTVQDTPIWDVPDWAMFDRDCGKDCKTLSQERGVTDGDGEL</sequence>
<dbReference type="EMBL" id="AZHC01000023">
    <property type="protein sequence ID" value="OAA39084.1"/>
    <property type="molecule type" value="Genomic_DNA"/>
</dbReference>
<gene>
    <name evidence="3" type="ORF">NOR_06344</name>
</gene>
<name>A0A167AMX9_METRR</name>
<evidence type="ECO:0000259" key="2">
    <source>
        <dbReference type="PROSITE" id="PS50948"/>
    </source>
</evidence>
<feature type="signal peptide" evidence="1">
    <location>
        <begin position="1"/>
        <end position="24"/>
    </location>
</feature>
<dbReference type="OrthoDB" id="5403707at2759"/>
<dbReference type="PROSITE" id="PS50948">
    <property type="entry name" value="PAN"/>
    <property type="match status" value="4"/>
</dbReference>
<dbReference type="OMA" id="WCEANNG"/>
<feature type="domain" description="Apple" evidence="2">
    <location>
        <begin position="529"/>
        <end position="600"/>
    </location>
</feature>
<dbReference type="InterPro" id="IPR003609">
    <property type="entry name" value="Pan_app"/>
</dbReference>
<organism evidence="3 4">
    <name type="scientific">Metarhizium rileyi (strain RCEF 4871)</name>
    <name type="common">Nomuraea rileyi</name>
    <dbReference type="NCBI Taxonomy" id="1649241"/>
    <lineage>
        <taxon>Eukaryota</taxon>
        <taxon>Fungi</taxon>
        <taxon>Dikarya</taxon>
        <taxon>Ascomycota</taxon>
        <taxon>Pezizomycotina</taxon>
        <taxon>Sordariomycetes</taxon>
        <taxon>Hypocreomycetidae</taxon>
        <taxon>Hypocreales</taxon>
        <taxon>Clavicipitaceae</taxon>
        <taxon>Metarhizium</taxon>
    </lineage>
</organism>
<comment type="caution">
    <text evidence="3">The sequence shown here is derived from an EMBL/GenBank/DDBJ whole genome shotgun (WGS) entry which is preliminary data.</text>
</comment>
<dbReference type="AlphaFoldDB" id="A0A167AMX9"/>
<protein>
    <submittedName>
        <fullName evidence="3">PAN-2 domain protein</fullName>
    </submittedName>
</protein>
<feature type="domain" description="Apple" evidence="2">
    <location>
        <begin position="114"/>
        <end position="189"/>
    </location>
</feature>
<evidence type="ECO:0000313" key="4">
    <source>
        <dbReference type="Proteomes" id="UP000243498"/>
    </source>
</evidence>
<evidence type="ECO:0000313" key="3">
    <source>
        <dbReference type="EMBL" id="OAA39084.1"/>
    </source>
</evidence>
<keyword evidence="1" id="KW-0732">Signal</keyword>
<dbReference type="Pfam" id="PF08276">
    <property type="entry name" value="PAN_2"/>
    <property type="match status" value="2"/>
</dbReference>
<dbReference type="Pfam" id="PF14295">
    <property type="entry name" value="PAN_4"/>
    <property type="match status" value="5"/>
</dbReference>